<evidence type="ECO:0000313" key="3">
    <source>
        <dbReference type="Proteomes" id="UP001164746"/>
    </source>
</evidence>
<dbReference type="InterPro" id="IPR046700">
    <property type="entry name" value="DUF6570"/>
</dbReference>
<dbReference type="Proteomes" id="UP001164746">
    <property type="component" value="Chromosome 5"/>
</dbReference>
<proteinExistence type="predicted"/>
<keyword evidence="3" id="KW-1185">Reference proteome</keyword>
<dbReference type="EMBL" id="CP111016">
    <property type="protein sequence ID" value="WAR05713.1"/>
    <property type="molecule type" value="Genomic_DNA"/>
</dbReference>
<organism evidence="2 3">
    <name type="scientific">Mya arenaria</name>
    <name type="common">Soft-shell clam</name>
    <dbReference type="NCBI Taxonomy" id="6604"/>
    <lineage>
        <taxon>Eukaryota</taxon>
        <taxon>Metazoa</taxon>
        <taxon>Spiralia</taxon>
        <taxon>Lophotrochozoa</taxon>
        <taxon>Mollusca</taxon>
        <taxon>Bivalvia</taxon>
        <taxon>Autobranchia</taxon>
        <taxon>Heteroconchia</taxon>
        <taxon>Euheterodonta</taxon>
        <taxon>Imparidentia</taxon>
        <taxon>Neoheterodontei</taxon>
        <taxon>Myida</taxon>
        <taxon>Myoidea</taxon>
        <taxon>Myidae</taxon>
        <taxon>Mya</taxon>
    </lineage>
</organism>
<sequence>MQPYKNQFKAAPPLTGNIQYDKALDCIRAFEVEQMSYTFLHELYVKKQESKQYGSFYLPKEIKELSFVEQLLIGRVLPCMNVFMLKHGGIASSGHCVSFPQEVDEPGNILPRLPHEIDIIKVRKHGQNESYKHFKVSRSKVLNALVWLMANNPAFHDIIISEERLQLLLENGELSDIEETEVNKNFVNIDDQGPAPGQLNVSLEEKYFSTSGVLLADTSTNIAEKLKCVIEDVLGHEHASNIQKDRHGLFFHSMANKRQ</sequence>
<dbReference type="Pfam" id="PF20209">
    <property type="entry name" value="DUF6570"/>
    <property type="match status" value="1"/>
</dbReference>
<gene>
    <name evidence="2" type="ORF">MAR_021082</name>
</gene>
<name>A0ABY7E6V3_MYAAR</name>
<protein>
    <recommendedName>
        <fullName evidence="1">DUF6570 domain-containing protein</fullName>
    </recommendedName>
</protein>
<accession>A0ABY7E6V3</accession>
<feature type="domain" description="DUF6570" evidence="1">
    <location>
        <begin position="57"/>
        <end position="166"/>
    </location>
</feature>
<evidence type="ECO:0000259" key="1">
    <source>
        <dbReference type="Pfam" id="PF20209"/>
    </source>
</evidence>
<reference evidence="2" key="1">
    <citation type="submission" date="2022-11" db="EMBL/GenBank/DDBJ databases">
        <title>Centuries of genome instability and evolution in soft-shell clam transmissible cancer (bioRxiv).</title>
        <authorList>
            <person name="Hart S.F.M."/>
            <person name="Yonemitsu M.A."/>
            <person name="Giersch R.M."/>
            <person name="Beal B.F."/>
            <person name="Arriagada G."/>
            <person name="Davis B.W."/>
            <person name="Ostrander E.A."/>
            <person name="Goff S.P."/>
            <person name="Metzger M.J."/>
        </authorList>
    </citation>
    <scope>NUCLEOTIDE SEQUENCE</scope>
    <source>
        <strain evidence="2">MELC-2E11</strain>
        <tissue evidence="2">Siphon/mantle</tissue>
    </source>
</reference>
<evidence type="ECO:0000313" key="2">
    <source>
        <dbReference type="EMBL" id="WAR05713.1"/>
    </source>
</evidence>